<evidence type="ECO:0000256" key="4">
    <source>
        <dbReference type="ARBA" id="ARBA00022729"/>
    </source>
</evidence>
<dbReference type="GO" id="GO:0046872">
    <property type="term" value="F:metal ion binding"/>
    <property type="evidence" value="ECO:0007669"/>
    <property type="project" value="UniProtKB-KW"/>
</dbReference>
<comment type="function">
    <text evidence="7">Possible subunit of a heme lyase.</text>
</comment>
<evidence type="ECO:0000259" key="9">
    <source>
        <dbReference type="Pfam" id="PF03918"/>
    </source>
</evidence>
<dbReference type="Pfam" id="PF03918">
    <property type="entry name" value="CcmH"/>
    <property type="match status" value="1"/>
</dbReference>
<name>A0A1I5VSB1_9GAMM</name>
<organism evidence="10 11">
    <name type="scientific">Geopseudomonas sagittaria</name>
    <dbReference type="NCBI Taxonomy" id="1135990"/>
    <lineage>
        <taxon>Bacteria</taxon>
        <taxon>Pseudomonadati</taxon>
        <taxon>Pseudomonadota</taxon>
        <taxon>Gammaproteobacteria</taxon>
        <taxon>Pseudomonadales</taxon>
        <taxon>Pseudomonadaceae</taxon>
        <taxon>Geopseudomonas</taxon>
    </lineage>
</organism>
<feature type="transmembrane region" description="Helical" evidence="7">
    <location>
        <begin position="110"/>
        <end position="131"/>
    </location>
</feature>
<dbReference type="InterPro" id="IPR051263">
    <property type="entry name" value="C-type_cytochrome_biogenesis"/>
</dbReference>
<keyword evidence="5" id="KW-0201">Cytochrome c-type biogenesis</keyword>
<evidence type="ECO:0000256" key="8">
    <source>
        <dbReference type="SAM" id="MobiDB-lite"/>
    </source>
</evidence>
<feature type="compositionally biased region" description="Basic and acidic residues" evidence="8">
    <location>
        <begin position="154"/>
        <end position="182"/>
    </location>
</feature>
<dbReference type="InterPro" id="IPR005616">
    <property type="entry name" value="CcmH/CycL/Ccl2/NrfF_N"/>
</dbReference>
<dbReference type="OrthoDB" id="9804975at2"/>
<evidence type="ECO:0000313" key="11">
    <source>
        <dbReference type="Proteomes" id="UP000243084"/>
    </source>
</evidence>
<feature type="chain" id="PRO_5017104538" description="Cytochrome c-type biogenesis protein" evidence="7">
    <location>
        <begin position="26"/>
        <end position="201"/>
    </location>
</feature>
<dbReference type="EMBL" id="FOXM01000011">
    <property type="protein sequence ID" value="SFQ10341.1"/>
    <property type="molecule type" value="Genomic_DNA"/>
</dbReference>
<evidence type="ECO:0000256" key="3">
    <source>
        <dbReference type="ARBA" id="ARBA00022723"/>
    </source>
</evidence>
<proteinExistence type="inferred from homology"/>
<dbReference type="AlphaFoldDB" id="A0A1I5VSB1"/>
<dbReference type="PANTHER" id="PTHR47870">
    <property type="entry name" value="CYTOCHROME C-TYPE BIOGENESIS PROTEIN CCMH"/>
    <property type="match status" value="1"/>
</dbReference>
<dbReference type="PANTHER" id="PTHR47870:SF1">
    <property type="entry name" value="CYTOCHROME C-TYPE BIOGENESIS PROTEIN CCMH"/>
    <property type="match status" value="1"/>
</dbReference>
<keyword evidence="11" id="KW-1185">Reference proteome</keyword>
<dbReference type="FunFam" id="1.10.8.640:FF:000001">
    <property type="entry name" value="Cytochrome c-type biogenesis protein"/>
    <property type="match status" value="1"/>
</dbReference>
<evidence type="ECO:0000256" key="6">
    <source>
        <dbReference type="ARBA" id="ARBA00023004"/>
    </source>
</evidence>
<keyword evidence="7" id="KW-0472">Membrane</keyword>
<protein>
    <recommendedName>
        <fullName evidence="7">Cytochrome c-type biogenesis protein</fullName>
    </recommendedName>
</protein>
<keyword evidence="3 7" id="KW-0479">Metal-binding</keyword>
<dbReference type="GO" id="GO:0005886">
    <property type="term" value="C:plasma membrane"/>
    <property type="evidence" value="ECO:0007669"/>
    <property type="project" value="TreeGrafter"/>
</dbReference>
<feature type="region of interest" description="Disordered" evidence="8">
    <location>
        <begin position="139"/>
        <end position="201"/>
    </location>
</feature>
<keyword evidence="7" id="KW-1133">Transmembrane helix</keyword>
<evidence type="ECO:0000256" key="1">
    <source>
        <dbReference type="ARBA" id="ARBA00010342"/>
    </source>
</evidence>
<dbReference type="GO" id="GO:0017004">
    <property type="term" value="P:cytochrome complex assembly"/>
    <property type="evidence" value="ECO:0007669"/>
    <property type="project" value="UniProtKB-KW"/>
</dbReference>
<keyword evidence="2 7" id="KW-0349">Heme</keyword>
<keyword evidence="6 7" id="KW-0408">Iron</keyword>
<dbReference type="InterPro" id="IPR038297">
    <property type="entry name" value="CcmH/CycL/NrfF/Ccl2_sf"/>
</dbReference>
<feature type="compositionally biased region" description="Polar residues" evidence="8">
    <location>
        <begin position="184"/>
        <end position="201"/>
    </location>
</feature>
<accession>A0A1I5VSB1</accession>
<dbReference type="Proteomes" id="UP000243084">
    <property type="component" value="Unassembled WGS sequence"/>
</dbReference>
<evidence type="ECO:0000256" key="2">
    <source>
        <dbReference type="ARBA" id="ARBA00022617"/>
    </source>
</evidence>
<evidence type="ECO:0000256" key="5">
    <source>
        <dbReference type="ARBA" id="ARBA00022748"/>
    </source>
</evidence>
<dbReference type="Gene3D" id="1.10.8.640">
    <property type="entry name" value="Cytochrome C biogenesis protein"/>
    <property type="match status" value="1"/>
</dbReference>
<dbReference type="CDD" id="cd16378">
    <property type="entry name" value="CcmH_N"/>
    <property type="match status" value="1"/>
</dbReference>
<comment type="similarity">
    <text evidence="1 7">Belongs to the CcmH/CycL/Ccl2/NrfF family.</text>
</comment>
<gene>
    <name evidence="10" type="ORF">SAMN05216229_111115</name>
</gene>
<sequence>MKRLPSSRWLAAGLLGLSLSLGAQAAIDTYEFKDDGDRARYRTLTEELRCPKCQNQNIADSDAPIAMDLRREIHRMLGEGKSDDEIVDYLVDRYGDFVRYNPPVNARTWLLWYGPWLMLGGGLGVLALIVLRRRRPAAPSAAAASGNPGSDLSAEERARLDQLLKNSDHKSSDHKNSADHKNSVPKNSAEQGSADNTKADR</sequence>
<evidence type="ECO:0000256" key="7">
    <source>
        <dbReference type="RuleBase" id="RU364112"/>
    </source>
</evidence>
<evidence type="ECO:0000313" key="10">
    <source>
        <dbReference type="EMBL" id="SFQ10341.1"/>
    </source>
</evidence>
<feature type="domain" description="CcmH/CycL/Ccl2/NrfF N-terminal" evidence="9">
    <location>
        <begin position="15"/>
        <end position="164"/>
    </location>
</feature>
<keyword evidence="4 7" id="KW-0732">Signal</keyword>
<feature type="signal peptide" evidence="7">
    <location>
        <begin position="1"/>
        <end position="25"/>
    </location>
</feature>
<keyword evidence="7" id="KW-0812">Transmembrane</keyword>
<reference evidence="11" key="1">
    <citation type="submission" date="2016-10" db="EMBL/GenBank/DDBJ databases">
        <authorList>
            <person name="Varghese N."/>
            <person name="Submissions S."/>
        </authorList>
    </citation>
    <scope>NUCLEOTIDE SEQUENCE [LARGE SCALE GENOMIC DNA]</scope>
    <source>
        <strain evidence="11">JCM 18195</strain>
    </source>
</reference>